<evidence type="ECO:0000313" key="2">
    <source>
        <dbReference type="EMBL" id="KAI1690922.1"/>
    </source>
</evidence>
<dbReference type="EMBL" id="JAKKPZ010001051">
    <property type="protein sequence ID" value="KAI1690922.1"/>
    <property type="molecule type" value="Genomic_DNA"/>
</dbReference>
<name>A0AAD4MI98_9BILA</name>
<evidence type="ECO:0000256" key="1">
    <source>
        <dbReference type="SAM" id="MobiDB-lite"/>
    </source>
</evidence>
<keyword evidence="3" id="KW-1185">Reference proteome</keyword>
<dbReference type="AlphaFoldDB" id="A0AAD4MI98"/>
<feature type="compositionally biased region" description="Basic and acidic residues" evidence="1">
    <location>
        <begin position="68"/>
        <end position="82"/>
    </location>
</feature>
<evidence type="ECO:0000313" key="3">
    <source>
        <dbReference type="Proteomes" id="UP001201812"/>
    </source>
</evidence>
<reference evidence="2" key="1">
    <citation type="submission" date="2022-01" db="EMBL/GenBank/DDBJ databases">
        <title>Genome Sequence Resource for Two Populations of Ditylenchus destructor, the Migratory Endoparasitic Phytonematode.</title>
        <authorList>
            <person name="Zhang H."/>
            <person name="Lin R."/>
            <person name="Xie B."/>
        </authorList>
    </citation>
    <scope>NUCLEOTIDE SEQUENCE</scope>
    <source>
        <strain evidence="2">BazhouSP</strain>
    </source>
</reference>
<dbReference type="Proteomes" id="UP001201812">
    <property type="component" value="Unassembled WGS sequence"/>
</dbReference>
<accession>A0AAD4MI98</accession>
<feature type="region of interest" description="Disordered" evidence="1">
    <location>
        <begin position="57"/>
        <end position="82"/>
    </location>
</feature>
<protein>
    <submittedName>
        <fullName evidence="2">Uncharacterized protein</fullName>
    </submittedName>
</protein>
<gene>
    <name evidence="2" type="ORF">DdX_22226</name>
</gene>
<comment type="caution">
    <text evidence="2">The sequence shown here is derived from an EMBL/GenBank/DDBJ whole genome shotgun (WGS) entry which is preliminary data.</text>
</comment>
<sequence>MLGLANAAEAVVRQAYAIAARQEQPARPVLPHRMARIDMGGELEIDRIAPRPFDLVGPDHPARFGGSSDRDGPRHQRVEEPAVAKVRDTLVVEPALPVGHGSLGRTGAWGGARRAKKSGAASKGCAHDVASVQMHPAIPGSMRLDEQAFGPFDEQAGPGGDRFVRGTAQAKAMAAAGEQMRLDRNSLCAQRGAQQDGFSTGTVASSSAWGEKEGGRVCGDVEVRRMRPLERGARILAHQLLARARMCIGGDMLTTG</sequence>
<organism evidence="2 3">
    <name type="scientific">Ditylenchus destructor</name>
    <dbReference type="NCBI Taxonomy" id="166010"/>
    <lineage>
        <taxon>Eukaryota</taxon>
        <taxon>Metazoa</taxon>
        <taxon>Ecdysozoa</taxon>
        <taxon>Nematoda</taxon>
        <taxon>Chromadorea</taxon>
        <taxon>Rhabditida</taxon>
        <taxon>Tylenchina</taxon>
        <taxon>Tylenchomorpha</taxon>
        <taxon>Sphaerularioidea</taxon>
        <taxon>Anguinidae</taxon>
        <taxon>Anguininae</taxon>
        <taxon>Ditylenchus</taxon>
    </lineage>
</organism>
<proteinExistence type="predicted"/>